<evidence type="ECO:0008006" key="5">
    <source>
        <dbReference type="Google" id="ProtNLM"/>
    </source>
</evidence>
<evidence type="ECO:0000256" key="2">
    <source>
        <dbReference type="SAM" id="SignalP"/>
    </source>
</evidence>
<gene>
    <name evidence="3" type="ORF">Mal64_10200</name>
</gene>
<proteinExistence type="predicted"/>
<evidence type="ECO:0000313" key="4">
    <source>
        <dbReference type="Proteomes" id="UP000315440"/>
    </source>
</evidence>
<reference evidence="3 4" key="1">
    <citation type="submission" date="2019-02" db="EMBL/GenBank/DDBJ databases">
        <title>Deep-cultivation of Planctomycetes and their phenomic and genomic characterization uncovers novel biology.</title>
        <authorList>
            <person name="Wiegand S."/>
            <person name="Jogler M."/>
            <person name="Boedeker C."/>
            <person name="Pinto D."/>
            <person name="Vollmers J."/>
            <person name="Rivas-Marin E."/>
            <person name="Kohn T."/>
            <person name="Peeters S.H."/>
            <person name="Heuer A."/>
            <person name="Rast P."/>
            <person name="Oberbeckmann S."/>
            <person name="Bunk B."/>
            <person name="Jeske O."/>
            <person name="Meyerdierks A."/>
            <person name="Storesund J.E."/>
            <person name="Kallscheuer N."/>
            <person name="Luecker S."/>
            <person name="Lage O.M."/>
            <person name="Pohl T."/>
            <person name="Merkel B.J."/>
            <person name="Hornburger P."/>
            <person name="Mueller R.-W."/>
            <person name="Bruemmer F."/>
            <person name="Labrenz M."/>
            <person name="Spormann A.M."/>
            <person name="Op Den Camp H."/>
            <person name="Overmann J."/>
            <person name="Amann R."/>
            <person name="Jetten M.S.M."/>
            <person name="Mascher T."/>
            <person name="Medema M.H."/>
            <person name="Devos D.P."/>
            <person name="Kaster A.-K."/>
            <person name="Ovreas L."/>
            <person name="Rohde M."/>
            <person name="Galperin M.Y."/>
            <person name="Jogler C."/>
        </authorList>
    </citation>
    <scope>NUCLEOTIDE SEQUENCE [LARGE SCALE GENOMIC DNA]</scope>
    <source>
        <strain evidence="3 4">Mal64</strain>
    </source>
</reference>
<feature type="region of interest" description="Disordered" evidence="1">
    <location>
        <begin position="345"/>
        <end position="385"/>
    </location>
</feature>
<protein>
    <recommendedName>
        <fullName evidence="5">DUF1549 domain-containing protein</fullName>
    </recommendedName>
</protein>
<feature type="compositionally biased region" description="Basic and acidic residues" evidence="1">
    <location>
        <begin position="364"/>
        <end position="385"/>
    </location>
</feature>
<organism evidence="3 4">
    <name type="scientific">Pseudobythopirellula maris</name>
    <dbReference type="NCBI Taxonomy" id="2527991"/>
    <lineage>
        <taxon>Bacteria</taxon>
        <taxon>Pseudomonadati</taxon>
        <taxon>Planctomycetota</taxon>
        <taxon>Planctomycetia</taxon>
        <taxon>Pirellulales</taxon>
        <taxon>Lacipirellulaceae</taxon>
        <taxon>Pseudobythopirellula</taxon>
    </lineage>
</organism>
<feature type="compositionally biased region" description="Basic and acidic residues" evidence="1">
    <location>
        <begin position="153"/>
        <end position="165"/>
    </location>
</feature>
<feature type="chain" id="PRO_5023099835" description="DUF1549 domain-containing protein" evidence="2">
    <location>
        <begin position="19"/>
        <end position="385"/>
    </location>
</feature>
<dbReference type="AlphaFoldDB" id="A0A5C5ZTU8"/>
<feature type="region of interest" description="Disordered" evidence="1">
    <location>
        <begin position="305"/>
        <end position="330"/>
    </location>
</feature>
<accession>A0A5C5ZTU8</accession>
<keyword evidence="2" id="KW-0732">Signal</keyword>
<feature type="region of interest" description="Disordered" evidence="1">
    <location>
        <begin position="138"/>
        <end position="165"/>
    </location>
</feature>
<evidence type="ECO:0000313" key="3">
    <source>
        <dbReference type="EMBL" id="TWT90626.1"/>
    </source>
</evidence>
<dbReference type="EMBL" id="SJPQ01000001">
    <property type="protein sequence ID" value="TWT90626.1"/>
    <property type="molecule type" value="Genomic_DNA"/>
</dbReference>
<feature type="signal peptide" evidence="2">
    <location>
        <begin position="1"/>
        <end position="18"/>
    </location>
</feature>
<keyword evidence="4" id="KW-1185">Reference proteome</keyword>
<dbReference type="Proteomes" id="UP000315440">
    <property type="component" value="Unassembled WGS sequence"/>
</dbReference>
<name>A0A5C5ZTU8_9BACT</name>
<sequence length="385" mass="41082" precursor="true">MGVLCGVLLTAVAAAVQADVVLLENGSLLEGNATLRGEHWFLTSPNTELRLRAETVRAVVASKRAAYDWLRERLTDSPAELADGHLDLAEWCIRHELWPQAAQEILVARRLEPKYGRVAFVERRLTLVSKAVAAPPAEPANGLARGGETNGNADREPVSLVSHEEPTPRIPAGVLVEFTRRVQPILVNNCTASGCHAAGDPSGFALDRGVLFGGAGARSTSANLRAALAAVDRQNPHDSALLVALRGPHANAPPLVGARRGEMIARVEEWVASLAPQSPAAESPEEYDPNAVAALLTRLVDAQVRQADHQQGADGKNAGLSAGPAADSQSDDEIAARVERWASEMATAEPAAPKIQRGGVLKPVEPRDEFDPDLFNRRFREAADD</sequence>
<evidence type="ECO:0000256" key="1">
    <source>
        <dbReference type="SAM" id="MobiDB-lite"/>
    </source>
</evidence>
<comment type="caution">
    <text evidence="3">The sequence shown here is derived from an EMBL/GenBank/DDBJ whole genome shotgun (WGS) entry which is preliminary data.</text>
</comment>